<dbReference type="GO" id="GO:0006351">
    <property type="term" value="P:DNA-templated transcription"/>
    <property type="evidence" value="ECO:0007669"/>
    <property type="project" value="InterPro"/>
</dbReference>
<dbReference type="PROSITE" id="PS51913">
    <property type="entry name" value="HTH_HARE"/>
    <property type="match status" value="1"/>
</dbReference>
<dbReference type="Gene3D" id="1.10.10.1250">
    <property type="entry name" value="RNA polymerase, subunit delta, N-terminal domain"/>
    <property type="match status" value="1"/>
</dbReference>
<dbReference type="RefSeq" id="WP_258878618.1">
    <property type="nucleotide sequence ID" value="NZ_CP048914.1"/>
</dbReference>
<organism evidence="9 10">
    <name type="scientific">Candidatus Xianfuyuplasma coldseepsis</name>
    <dbReference type="NCBI Taxonomy" id="2782163"/>
    <lineage>
        <taxon>Bacteria</taxon>
        <taxon>Bacillati</taxon>
        <taxon>Mycoplasmatota</taxon>
        <taxon>Mollicutes</taxon>
        <taxon>Candidatus Izemoplasmatales</taxon>
        <taxon>Candidatus Izemoplasmataceae</taxon>
        <taxon>Candidatus Xianfuyuplasma</taxon>
    </lineage>
</organism>
<keyword evidence="4 9" id="KW-0548">Nucleotidyltransferase</keyword>
<evidence type="ECO:0000259" key="8">
    <source>
        <dbReference type="PROSITE" id="PS51913"/>
    </source>
</evidence>
<feature type="region of interest" description="Disordered" evidence="7">
    <location>
        <begin position="145"/>
        <end position="167"/>
    </location>
</feature>
<feature type="domain" description="HTH HARE-type" evidence="8">
    <location>
        <begin position="5"/>
        <end position="72"/>
    </location>
</feature>
<gene>
    <name evidence="9" type="primary">rpoE</name>
    <name evidence="9" type="ORF">G4Z02_04225</name>
</gene>
<evidence type="ECO:0000256" key="7">
    <source>
        <dbReference type="SAM" id="MobiDB-lite"/>
    </source>
</evidence>
<evidence type="ECO:0000256" key="4">
    <source>
        <dbReference type="ARBA" id="ARBA00022695"/>
    </source>
</evidence>
<evidence type="ECO:0000256" key="2">
    <source>
        <dbReference type="ARBA" id="ARBA00022478"/>
    </source>
</evidence>
<evidence type="ECO:0000313" key="10">
    <source>
        <dbReference type="Proteomes" id="UP000514720"/>
    </source>
</evidence>
<dbReference type="AlphaFoldDB" id="A0A7L7KRW0"/>
<dbReference type="GO" id="GO:0016779">
    <property type="term" value="F:nucleotidyltransferase activity"/>
    <property type="evidence" value="ECO:0007669"/>
    <property type="project" value="UniProtKB-KW"/>
</dbReference>
<protein>
    <recommendedName>
        <fullName evidence="6">RNAP delta factor</fullName>
    </recommendedName>
</protein>
<dbReference type="NCBIfam" id="TIGR04567">
    <property type="entry name" value="RNAP_delt_lowGC"/>
    <property type="match status" value="1"/>
</dbReference>
<dbReference type="InterPro" id="IPR007759">
    <property type="entry name" value="Asxl_HARE-HTH"/>
</dbReference>
<evidence type="ECO:0000256" key="6">
    <source>
        <dbReference type="ARBA" id="ARBA00031937"/>
    </source>
</evidence>
<comment type="similarity">
    <text evidence="1">Belongs to the RpoE family.</text>
</comment>
<reference evidence="9 10" key="1">
    <citation type="submission" date="2020-02" db="EMBL/GenBank/DDBJ databases">
        <authorList>
            <person name="Zheng R.K."/>
            <person name="Sun C.M."/>
        </authorList>
    </citation>
    <scope>NUCLEOTIDE SEQUENCE [LARGE SCALE GENOMIC DNA]</scope>
    <source>
        <strain evidence="10">zrk13</strain>
    </source>
</reference>
<proteinExistence type="inferred from homology"/>
<sequence>MTKELSLMDAATMIMANEKKAFDVYDLFDRVAALLELSEDQQANLISKFYADLTTSAKFVYVGNNEWNLKSNEKIELWEKDGSFYKEYTVVELPEEYKVDPFAQTKKPKPKPAPAPKEEPEVVVEEVVIDVVEVPEEVVVQEETKPAIEPAVDPQIAIDSNEAEDDYEEEIFEDYDDFDEEKYNEYMDTYEDQYDD</sequence>
<keyword evidence="2 9" id="KW-0240">DNA-directed RNA polymerase</keyword>
<dbReference type="EMBL" id="CP048914">
    <property type="protein sequence ID" value="QMS84992.1"/>
    <property type="molecule type" value="Genomic_DNA"/>
</dbReference>
<evidence type="ECO:0000256" key="3">
    <source>
        <dbReference type="ARBA" id="ARBA00022679"/>
    </source>
</evidence>
<keyword evidence="10" id="KW-1185">Reference proteome</keyword>
<name>A0A7L7KRW0_9MOLU</name>
<evidence type="ECO:0000313" key="9">
    <source>
        <dbReference type="EMBL" id="QMS84992.1"/>
    </source>
</evidence>
<dbReference type="InterPro" id="IPR038087">
    <property type="entry name" value="RNAP_delta_N_dom_sf"/>
</dbReference>
<keyword evidence="5" id="KW-0804">Transcription</keyword>
<evidence type="ECO:0000256" key="1">
    <source>
        <dbReference type="ARBA" id="ARBA00009828"/>
    </source>
</evidence>
<dbReference type="Proteomes" id="UP000514720">
    <property type="component" value="Chromosome"/>
</dbReference>
<accession>A0A7L7KRW0</accession>
<dbReference type="KEGG" id="xcl:G4Z02_04225"/>
<dbReference type="GO" id="GO:0000428">
    <property type="term" value="C:DNA-directed RNA polymerase complex"/>
    <property type="evidence" value="ECO:0007669"/>
    <property type="project" value="UniProtKB-KW"/>
</dbReference>
<keyword evidence="3 9" id="KW-0808">Transferase</keyword>
<dbReference type="GO" id="GO:0006355">
    <property type="term" value="P:regulation of DNA-templated transcription"/>
    <property type="evidence" value="ECO:0007669"/>
    <property type="project" value="InterPro"/>
</dbReference>
<evidence type="ECO:0000256" key="5">
    <source>
        <dbReference type="ARBA" id="ARBA00023163"/>
    </source>
</evidence>
<dbReference type="InterPro" id="IPR029757">
    <property type="entry name" value="RpoE"/>
</dbReference>